<dbReference type="InterPro" id="IPR023370">
    <property type="entry name" value="TrmO-like_N"/>
</dbReference>
<keyword evidence="4" id="KW-0808">Transferase</keyword>
<keyword evidence="4" id="KW-0489">Methyltransferase</keyword>
<dbReference type="PANTHER" id="PTHR12818:SF0">
    <property type="entry name" value="TRNA (ADENINE(37)-N6)-METHYLTRANSFERASE"/>
    <property type="match status" value="1"/>
</dbReference>
<dbReference type="InterPro" id="IPR036413">
    <property type="entry name" value="YaeB-like_sf"/>
</dbReference>
<dbReference type="CDD" id="cd09281">
    <property type="entry name" value="UPF0066"/>
    <property type="match status" value="1"/>
</dbReference>
<protein>
    <submittedName>
        <fullName evidence="4">tRNA (N6-threonylcarbamoyladenosine(37)-N6)-methyltransferase TrmO</fullName>
    </submittedName>
</protein>
<evidence type="ECO:0000256" key="1">
    <source>
        <dbReference type="ARBA" id="ARBA00022691"/>
    </source>
</evidence>
<dbReference type="AlphaFoldDB" id="A0A258DEN8"/>
<name>A0A258DEN8_CAUVI</name>
<evidence type="ECO:0000256" key="2">
    <source>
        <dbReference type="ARBA" id="ARBA00033753"/>
    </source>
</evidence>
<dbReference type="Proteomes" id="UP000215616">
    <property type="component" value="Unassembled WGS sequence"/>
</dbReference>
<dbReference type="InterPro" id="IPR036414">
    <property type="entry name" value="YaeB_N_sf"/>
</dbReference>
<comment type="similarity">
    <text evidence="2">Belongs to the tRNA methyltransferase O family.</text>
</comment>
<keyword evidence="1" id="KW-0949">S-adenosyl-L-methionine</keyword>
<comment type="caution">
    <text evidence="4">The sequence shown here is derived from an EMBL/GenBank/DDBJ whole genome shotgun (WGS) entry which is preliminary data.</text>
</comment>
<sequence length="153" mass="16968">MSILMTPIGRVEGGRAVPEDDDWGDSRARIVLDPARFDDEALLGLDTFSHAEVIFVFDKVGDDQIVTGARHPRGNTDWPRIGIFAQRGKNRPNRIGVTVCEIVSVTGRVLEVRGLDAIDGTPVLDIKPVMSGFAPRGQIREPDWAKAIMEQYW</sequence>
<evidence type="ECO:0000313" key="4">
    <source>
        <dbReference type="EMBL" id="OYX06056.1"/>
    </source>
</evidence>
<organism evidence="4 5">
    <name type="scientific">Caulobacter vibrioides</name>
    <name type="common">Caulobacter crescentus</name>
    <dbReference type="NCBI Taxonomy" id="155892"/>
    <lineage>
        <taxon>Bacteria</taxon>
        <taxon>Pseudomonadati</taxon>
        <taxon>Pseudomonadota</taxon>
        <taxon>Alphaproteobacteria</taxon>
        <taxon>Caulobacterales</taxon>
        <taxon>Caulobacteraceae</taxon>
        <taxon>Caulobacter</taxon>
    </lineage>
</organism>
<gene>
    <name evidence="4" type="ORF">B7Z12_01650</name>
</gene>
<dbReference type="InterPro" id="IPR040372">
    <property type="entry name" value="YaeB-like"/>
</dbReference>
<dbReference type="PROSITE" id="PS51668">
    <property type="entry name" value="TSAA_2"/>
    <property type="match status" value="1"/>
</dbReference>
<reference evidence="4 5" key="1">
    <citation type="submission" date="2017-03" db="EMBL/GenBank/DDBJ databases">
        <title>Lifting the veil on microbial sulfur biogeochemistry in mining wastewaters.</title>
        <authorList>
            <person name="Kantor R.S."/>
            <person name="Colenbrander Nelson T."/>
            <person name="Marshall S."/>
            <person name="Bennett D."/>
            <person name="Apte S."/>
            <person name="Camacho D."/>
            <person name="Thomas B.C."/>
            <person name="Warren L.A."/>
            <person name="Banfield J.F."/>
        </authorList>
    </citation>
    <scope>NUCLEOTIDE SEQUENCE [LARGE SCALE GENOMIC DNA]</scope>
    <source>
        <strain evidence="4">32-67-7</strain>
    </source>
</reference>
<dbReference type="SUPFAM" id="SSF118196">
    <property type="entry name" value="YaeB-like"/>
    <property type="match status" value="1"/>
</dbReference>
<accession>A0A258DEN8</accession>
<dbReference type="Pfam" id="PF01980">
    <property type="entry name" value="TrmO_N"/>
    <property type="match status" value="1"/>
</dbReference>
<evidence type="ECO:0000259" key="3">
    <source>
        <dbReference type="PROSITE" id="PS51668"/>
    </source>
</evidence>
<dbReference type="PANTHER" id="PTHR12818">
    <property type="entry name" value="TRNA (ADENINE(37)-N6)-METHYLTRANSFERASE"/>
    <property type="match status" value="1"/>
</dbReference>
<evidence type="ECO:0000313" key="5">
    <source>
        <dbReference type="Proteomes" id="UP000215616"/>
    </source>
</evidence>
<dbReference type="GO" id="GO:0032259">
    <property type="term" value="P:methylation"/>
    <property type="evidence" value="ECO:0007669"/>
    <property type="project" value="UniProtKB-KW"/>
</dbReference>
<dbReference type="Gene3D" id="2.40.30.70">
    <property type="entry name" value="YaeB-like"/>
    <property type="match status" value="1"/>
</dbReference>
<dbReference type="GO" id="GO:0008168">
    <property type="term" value="F:methyltransferase activity"/>
    <property type="evidence" value="ECO:0007669"/>
    <property type="project" value="UniProtKB-KW"/>
</dbReference>
<dbReference type="EMBL" id="NCDQ01000014">
    <property type="protein sequence ID" value="OYX06056.1"/>
    <property type="molecule type" value="Genomic_DNA"/>
</dbReference>
<feature type="domain" description="TsaA-like" evidence="3">
    <location>
        <begin position="5"/>
        <end position="138"/>
    </location>
</feature>
<proteinExistence type="inferred from homology"/>